<evidence type="ECO:0000313" key="1">
    <source>
        <dbReference type="EMBL" id="MFF5923639.1"/>
    </source>
</evidence>
<name>A0ABW6Y1I5_9ACTN</name>
<protein>
    <submittedName>
        <fullName evidence="1">Uncharacterized protein</fullName>
    </submittedName>
</protein>
<keyword evidence="2" id="KW-1185">Reference proteome</keyword>
<evidence type="ECO:0000313" key="2">
    <source>
        <dbReference type="Proteomes" id="UP001602370"/>
    </source>
</evidence>
<dbReference type="RefSeq" id="WP_030319204.1">
    <property type="nucleotide sequence ID" value="NZ_JBIBDZ010000015.1"/>
</dbReference>
<sequence>MERAEVLKRVIGILTEAQEIRRAVENESEGDEAYEAASEVEPRVVTQMLNEMLPHISVPADAAPQDVAHLLAAALGPALYTMVSGFTLAFTSLAVAHDEGRTDVTSAEVLQALALQVEAGRFDEGA</sequence>
<proteinExistence type="predicted"/>
<reference evidence="1 2" key="1">
    <citation type="submission" date="2024-10" db="EMBL/GenBank/DDBJ databases">
        <title>The Natural Products Discovery Center: Release of the First 8490 Sequenced Strains for Exploring Actinobacteria Biosynthetic Diversity.</title>
        <authorList>
            <person name="Kalkreuter E."/>
            <person name="Kautsar S.A."/>
            <person name="Yang D."/>
            <person name="Bader C.D."/>
            <person name="Teijaro C.N."/>
            <person name="Fluegel L."/>
            <person name="Davis C.M."/>
            <person name="Simpson J.R."/>
            <person name="Lauterbach L."/>
            <person name="Steele A.D."/>
            <person name="Gui C."/>
            <person name="Meng S."/>
            <person name="Li G."/>
            <person name="Viehrig K."/>
            <person name="Ye F."/>
            <person name="Su P."/>
            <person name="Kiefer A.F."/>
            <person name="Nichols A."/>
            <person name="Cepeda A.J."/>
            <person name="Yan W."/>
            <person name="Fan B."/>
            <person name="Jiang Y."/>
            <person name="Adhikari A."/>
            <person name="Zheng C.-J."/>
            <person name="Schuster L."/>
            <person name="Cowan T.M."/>
            <person name="Smanski M.J."/>
            <person name="Chevrette M.G."/>
            <person name="De Carvalho L.P.S."/>
            <person name="Shen B."/>
        </authorList>
    </citation>
    <scope>NUCLEOTIDE SEQUENCE [LARGE SCALE GENOMIC DNA]</scope>
    <source>
        <strain evidence="1 2">NPDC012605</strain>
    </source>
</reference>
<organism evidence="1 2">
    <name type="scientific">Streptomyces flavochromogenes</name>
    <dbReference type="NCBI Taxonomy" id="68199"/>
    <lineage>
        <taxon>Bacteria</taxon>
        <taxon>Bacillati</taxon>
        <taxon>Actinomycetota</taxon>
        <taxon>Actinomycetes</taxon>
        <taxon>Kitasatosporales</taxon>
        <taxon>Streptomycetaceae</taxon>
        <taxon>Streptomyces</taxon>
    </lineage>
</organism>
<dbReference type="Proteomes" id="UP001602370">
    <property type="component" value="Unassembled WGS sequence"/>
</dbReference>
<dbReference type="EMBL" id="JBIBDZ010000015">
    <property type="protein sequence ID" value="MFF5923639.1"/>
    <property type="molecule type" value="Genomic_DNA"/>
</dbReference>
<comment type="caution">
    <text evidence="1">The sequence shown here is derived from an EMBL/GenBank/DDBJ whole genome shotgun (WGS) entry which is preliminary data.</text>
</comment>
<gene>
    <name evidence="1" type="ORF">ACFY8C_35765</name>
</gene>
<accession>A0ABW6Y1I5</accession>